<keyword evidence="2" id="KW-1185">Reference proteome</keyword>
<dbReference type="EMBL" id="JBBUKT010000011">
    <property type="protein sequence ID" value="MEK7953336.1"/>
    <property type="molecule type" value="Genomic_DNA"/>
</dbReference>
<reference evidence="1 2" key="1">
    <citation type="submission" date="2024-04" db="EMBL/GenBank/DDBJ databases">
        <title>Luteolibacter sp. isolated from soil.</title>
        <authorList>
            <person name="An J."/>
        </authorList>
    </citation>
    <scope>NUCLEOTIDE SEQUENCE [LARGE SCALE GENOMIC DNA]</scope>
    <source>
        <strain evidence="1 2">Y139</strain>
    </source>
</reference>
<evidence type="ECO:0000313" key="1">
    <source>
        <dbReference type="EMBL" id="MEK7953336.1"/>
    </source>
</evidence>
<name>A0ABU9B000_9BACT</name>
<protein>
    <submittedName>
        <fullName evidence="1">Uncharacterized protein</fullName>
    </submittedName>
</protein>
<comment type="caution">
    <text evidence="1">The sequence shown here is derived from an EMBL/GenBank/DDBJ whole genome shotgun (WGS) entry which is preliminary data.</text>
</comment>
<sequence length="139" mass="15885">MSTTITIERRDLRPHETVTGRVEWQLEKEPRDLELRLCWFTQGRGTEESRTIAALPLGDTLRGERAFSFQLPAEPWSVNGTLVRIAWALEVVAKKTGSLAVEEIVVAPQRQEIALREIESARTTTKAEKWMKRFGRAKP</sequence>
<dbReference type="RefSeq" id="WP_341407102.1">
    <property type="nucleotide sequence ID" value="NZ_JBBUKT010000011.1"/>
</dbReference>
<gene>
    <name evidence="1" type="ORF">WKV53_22670</name>
</gene>
<organism evidence="1 2">
    <name type="scientific">Luteolibacter soli</name>
    <dbReference type="NCBI Taxonomy" id="3135280"/>
    <lineage>
        <taxon>Bacteria</taxon>
        <taxon>Pseudomonadati</taxon>
        <taxon>Verrucomicrobiota</taxon>
        <taxon>Verrucomicrobiia</taxon>
        <taxon>Verrucomicrobiales</taxon>
        <taxon>Verrucomicrobiaceae</taxon>
        <taxon>Luteolibacter</taxon>
    </lineage>
</organism>
<accession>A0ABU9B000</accession>
<evidence type="ECO:0000313" key="2">
    <source>
        <dbReference type="Proteomes" id="UP001371305"/>
    </source>
</evidence>
<proteinExistence type="predicted"/>
<dbReference type="Proteomes" id="UP001371305">
    <property type="component" value="Unassembled WGS sequence"/>
</dbReference>